<dbReference type="Gene3D" id="3.10.180.10">
    <property type="entry name" value="2,3-Dihydroxybiphenyl 1,2-Dioxygenase, domain 1"/>
    <property type="match status" value="2"/>
</dbReference>
<dbReference type="AlphaFoldDB" id="M0PEU4"/>
<gene>
    <name evidence="2" type="ORF">C461_03422</name>
</gene>
<proteinExistence type="predicted"/>
<dbReference type="PANTHER" id="PTHR36110:SF4">
    <property type="entry name" value="RING-CLEAVING DIOXYGENASE MHQA-RELATED"/>
    <property type="match status" value="1"/>
</dbReference>
<feature type="domain" description="VOC" evidence="1">
    <location>
        <begin position="154"/>
        <end position="272"/>
    </location>
</feature>
<evidence type="ECO:0000259" key="1">
    <source>
        <dbReference type="PROSITE" id="PS51819"/>
    </source>
</evidence>
<dbReference type="Pfam" id="PF00903">
    <property type="entry name" value="Glyoxalase"/>
    <property type="match status" value="1"/>
</dbReference>
<dbReference type="InterPro" id="IPR052537">
    <property type="entry name" value="Extradiol_RC_dioxygenase"/>
</dbReference>
<dbReference type="SUPFAM" id="SSF54593">
    <property type="entry name" value="Glyoxalase/Bleomycin resistance protein/Dihydroxybiphenyl dioxygenase"/>
    <property type="match status" value="1"/>
</dbReference>
<reference evidence="2 3" key="1">
    <citation type="journal article" date="2014" name="PLoS Genet.">
        <title>Phylogenetically driven sequencing of extremely halophilic archaea reveals strategies for static and dynamic osmo-response.</title>
        <authorList>
            <person name="Becker E.A."/>
            <person name="Seitzer P.M."/>
            <person name="Tritt A."/>
            <person name="Larsen D."/>
            <person name="Krusor M."/>
            <person name="Yao A.I."/>
            <person name="Wu D."/>
            <person name="Madern D."/>
            <person name="Eisen J.A."/>
            <person name="Darling A.E."/>
            <person name="Facciotti M.T."/>
        </authorList>
    </citation>
    <scope>NUCLEOTIDE SEQUENCE [LARGE SCALE GENOMIC DNA]</scope>
    <source>
        <strain evidence="2 3">JCM 13560</strain>
    </source>
</reference>
<dbReference type="EMBL" id="AOJI01000017">
    <property type="protein sequence ID" value="EMA68647.1"/>
    <property type="molecule type" value="Genomic_DNA"/>
</dbReference>
<dbReference type="STRING" id="1230454.C461_03422"/>
<evidence type="ECO:0000313" key="3">
    <source>
        <dbReference type="Proteomes" id="UP000011575"/>
    </source>
</evidence>
<sequence length="317" mass="34352">MTADLDTPGIHHVTAIASDPTANHAFYTETLGLRLVKRSVNQDDVGVYHLFYADDAGTPGTSVTFFPYVGARPGRVGAGQASTVSFAIPVDSVDYWTDRLTDRGVDVERIERFGDEVVAFADPDGLPLELVAREDASAGEPPAGPVPETHAVRGFFAVELALPDADATVDLLAAMGYEETDRDEAAHRRRFETDGDVGYVVDVVSDPETPQGTPGAGTVHHVAYRVTDAEQEAWRELLQARGLRPSQVIDRKWFRSVYARTPGGVLFEFATAEPGYDVDEPRSSLGETLVLPKWLEGRRAEIEAGLPSLDTVTPTAE</sequence>
<feature type="domain" description="VOC" evidence="1">
    <location>
        <begin position="9"/>
        <end position="133"/>
    </location>
</feature>
<keyword evidence="2" id="KW-0560">Oxidoreductase</keyword>
<dbReference type="Proteomes" id="UP000011575">
    <property type="component" value="Unassembled WGS sequence"/>
</dbReference>
<dbReference type="InterPro" id="IPR004360">
    <property type="entry name" value="Glyas_Fos-R_dOase_dom"/>
</dbReference>
<keyword evidence="2" id="KW-0223">Dioxygenase</keyword>
<dbReference type="InterPro" id="IPR029068">
    <property type="entry name" value="Glyas_Bleomycin-R_OHBP_Dase"/>
</dbReference>
<dbReference type="InterPro" id="IPR037523">
    <property type="entry name" value="VOC_core"/>
</dbReference>
<evidence type="ECO:0000313" key="2">
    <source>
        <dbReference type="EMBL" id="EMA68647.1"/>
    </source>
</evidence>
<dbReference type="RefSeq" id="WP_007998673.1">
    <property type="nucleotide sequence ID" value="NZ_AOJI01000017.1"/>
</dbReference>
<dbReference type="PATRIC" id="fig|1230454.4.peg.707"/>
<keyword evidence="3" id="KW-1185">Reference proteome</keyword>
<dbReference type="PANTHER" id="PTHR36110">
    <property type="entry name" value="RING-CLEAVING DIOXYGENASE MHQE-RELATED"/>
    <property type="match status" value="1"/>
</dbReference>
<dbReference type="PROSITE" id="PS51819">
    <property type="entry name" value="VOC"/>
    <property type="match status" value="2"/>
</dbReference>
<comment type="caution">
    <text evidence="2">The sequence shown here is derived from an EMBL/GenBank/DDBJ whole genome shotgun (WGS) entry which is preliminary data.</text>
</comment>
<dbReference type="OrthoDB" id="9710at2157"/>
<protein>
    <submittedName>
        <fullName evidence="2">Glyoxalase/bleomycin resistance protein/dioxygenase</fullName>
    </submittedName>
</protein>
<dbReference type="GO" id="GO:0051213">
    <property type="term" value="F:dioxygenase activity"/>
    <property type="evidence" value="ECO:0007669"/>
    <property type="project" value="UniProtKB-KW"/>
</dbReference>
<name>M0PEU4_9EURY</name>
<organism evidence="2 3">
    <name type="scientific">Halorubrum aidingense JCM 13560</name>
    <dbReference type="NCBI Taxonomy" id="1230454"/>
    <lineage>
        <taxon>Archaea</taxon>
        <taxon>Methanobacteriati</taxon>
        <taxon>Methanobacteriota</taxon>
        <taxon>Stenosarchaea group</taxon>
        <taxon>Halobacteria</taxon>
        <taxon>Halobacteriales</taxon>
        <taxon>Haloferacaceae</taxon>
        <taxon>Halorubrum</taxon>
    </lineage>
</organism>
<accession>M0PEU4</accession>